<comment type="caution">
    <text evidence="1">The sequence shown here is derived from an EMBL/GenBank/DDBJ whole genome shotgun (WGS) entry which is preliminary data.</text>
</comment>
<reference evidence="1" key="1">
    <citation type="submission" date="2019-08" db="EMBL/GenBank/DDBJ databases">
        <authorList>
            <person name="Kucharzyk K."/>
            <person name="Murdoch R.W."/>
            <person name="Higgins S."/>
            <person name="Loffler F."/>
        </authorList>
    </citation>
    <scope>NUCLEOTIDE SEQUENCE</scope>
</reference>
<dbReference type="AlphaFoldDB" id="A0A645B3C7"/>
<organism evidence="1">
    <name type="scientific">bioreactor metagenome</name>
    <dbReference type="NCBI Taxonomy" id="1076179"/>
    <lineage>
        <taxon>unclassified sequences</taxon>
        <taxon>metagenomes</taxon>
        <taxon>ecological metagenomes</taxon>
    </lineage>
</organism>
<accession>A0A645B3C7</accession>
<dbReference type="InterPro" id="IPR045507">
    <property type="entry name" value="DUF6483"/>
</dbReference>
<gene>
    <name evidence="1" type="ORF">SDC9_103016</name>
</gene>
<sequence>MFYKRDWILRQIQMIADMIAHAVFGTSAIAYMSENETAPTETDQLYHKLDMLIAQKRIGEAEDCLLESIEAGNKKHLELAMDFYQKLNHLSDEELAEANFPRQEIMDGVNYIIEKFGLTELIN</sequence>
<dbReference type="Pfam" id="PF20092">
    <property type="entry name" value="DUF6483"/>
    <property type="match status" value="1"/>
</dbReference>
<name>A0A645B3C7_9ZZZZ</name>
<dbReference type="EMBL" id="VSSQ01015645">
    <property type="protein sequence ID" value="MPM56214.1"/>
    <property type="molecule type" value="Genomic_DNA"/>
</dbReference>
<protein>
    <submittedName>
        <fullName evidence="1">Uncharacterized protein</fullName>
    </submittedName>
</protein>
<evidence type="ECO:0000313" key="1">
    <source>
        <dbReference type="EMBL" id="MPM56214.1"/>
    </source>
</evidence>
<proteinExistence type="predicted"/>